<name>A0A369UUI2_9GAMM</name>
<dbReference type="InterPro" id="IPR013332">
    <property type="entry name" value="KPR_N"/>
</dbReference>
<comment type="caution">
    <text evidence="14">The sequence shown here is derived from an EMBL/GenBank/DDBJ whole genome shotgun (WGS) entry which is preliminary data.</text>
</comment>
<dbReference type="InterPro" id="IPR036291">
    <property type="entry name" value="NAD(P)-bd_dom_sf"/>
</dbReference>
<dbReference type="InterPro" id="IPR013752">
    <property type="entry name" value="KPA_reductase"/>
</dbReference>
<comment type="pathway">
    <text evidence="2 11">Cofactor biosynthesis; (R)-pantothenate biosynthesis; (R)-pantoate from 3-methyl-2-oxobutanoate: step 2/2.</text>
</comment>
<dbReference type="OrthoDB" id="9796561at2"/>
<keyword evidence="7 11" id="KW-0521">NADP</keyword>
<evidence type="ECO:0000256" key="3">
    <source>
        <dbReference type="ARBA" id="ARBA00007870"/>
    </source>
</evidence>
<organism evidence="14 15">
    <name type="scientific">Dyella tabacisoli</name>
    <dbReference type="NCBI Taxonomy" id="2282381"/>
    <lineage>
        <taxon>Bacteria</taxon>
        <taxon>Pseudomonadati</taxon>
        <taxon>Pseudomonadota</taxon>
        <taxon>Gammaproteobacteria</taxon>
        <taxon>Lysobacterales</taxon>
        <taxon>Rhodanobacteraceae</taxon>
        <taxon>Dyella</taxon>
    </lineage>
</organism>
<evidence type="ECO:0000313" key="14">
    <source>
        <dbReference type="EMBL" id="RDD81999.1"/>
    </source>
</evidence>
<dbReference type="AlphaFoldDB" id="A0A369UUI2"/>
<dbReference type="SUPFAM" id="SSF51735">
    <property type="entry name" value="NAD(P)-binding Rossmann-fold domains"/>
    <property type="match status" value="1"/>
</dbReference>
<comment type="similarity">
    <text evidence="3 11">Belongs to the ketopantoate reductase family.</text>
</comment>
<keyword evidence="15" id="KW-1185">Reference proteome</keyword>
<dbReference type="GO" id="GO:0008677">
    <property type="term" value="F:2-dehydropantoate 2-reductase activity"/>
    <property type="evidence" value="ECO:0007669"/>
    <property type="project" value="UniProtKB-EC"/>
</dbReference>
<dbReference type="Gene3D" id="1.10.1040.10">
    <property type="entry name" value="N-(1-d-carboxylethyl)-l-norvaline Dehydrogenase, domain 2"/>
    <property type="match status" value="1"/>
</dbReference>
<evidence type="ECO:0000256" key="7">
    <source>
        <dbReference type="ARBA" id="ARBA00022857"/>
    </source>
</evidence>
<comment type="catalytic activity">
    <reaction evidence="10 11">
        <text>(R)-pantoate + NADP(+) = 2-dehydropantoate + NADPH + H(+)</text>
        <dbReference type="Rhea" id="RHEA:16233"/>
        <dbReference type="ChEBI" id="CHEBI:11561"/>
        <dbReference type="ChEBI" id="CHEBI:15378"/>
        <dbReference type="ChEBI" id="CHEBI:15980"/>
        <dbReference type="ChEBI" id="CHEBI:57783"/>
        <dbReference type="ChEBI" id="CHEBI:58349"/>
        <dbReference type="EC" id="1.1.1.169"/>
    </reaction>
</comment>
<dbReference type="Pfam" id="PF02558">
    <property type="entry name" value="ApbA"/>
    <property type="match status" value="1"/>
</dbReference>
<dbReference type="EMBL" id="QQAH01000008">
    <property type="protein sequence ID" value="RDD81999.1"/>
    <property type="molecule type" value="Genomic_DNA"/>
</dbReference>
<evidence type="ECO:0000256" key="2">
    <source>
        <dbReference type="ARBA" id="ARBA00004994"/>
    </source>
</evidence>
<dbReference type="GO" id="GO:0015940">
    <property type="term" value="P:pantothenate biosynthetic process"/>
    <property type="evidence" value="ECO:0007669"/>
    <property type="project" value="UniProtKB-UniPathway"/>
</dbReference>
<evidence type="ECO:0000259" key="12">
    <source>
        <dbReference type="Pfam" id="PF02558"/>
    </source>
</evidence>
<evidence type="ECO:0000256" key="4">
    <source>
        <dbReference type="ARBA" id="ARBA00013014"/>
    </source>
</evidence>
<evidence type="ECO:0000313" key="15">
    <source>
        <dbReference type="Proteomes" id="UP000253782"/>
    </source>
</evidence>
<evidence type="ECO:0000256" key="11">
    <source>
        <dbReference type="RuleBase" id="RU362068"/>
    </source>
</evidence>
<dbReference type="Proteomes" id="UP000253782">
    <property type="component" value="Unassembled WGS sequence"/>
</dbReference>
<dbReference type="NCBIfam" id="TIGR00745">
    <property type="entry name" value="apbA_panE"/>
    <property type="match status" value="1"/>
</dbReference>
<evidence type="ECO:0000256" key="5">
    <source>
        <dbReference type="ARBA" id="ARBA00019465"/>
    </source>
</evidence>
<dbReference type="Gene3D" id="3.40.50.720">
    <property type="entry name" value="NAD(P)-binding Rossmann-like Domain"/>
    <property type="match status" value="1"/>
</dbReference>
<dbReference type="RefSeq" id="WP_114845215.1">
    <property type="nucleotide sequence ID" value="NZ_JBHSPE010000008.1"/>
</dbReference>
<proteinExistence type="inferred from homology"/>
<dbReference type="SUPFAM" id="SSF48179">
    <property type="entry name" value="6-phosphogluconate dehydrogenase C-terminal domain-like"/>
    <property type="match status" value="1"/>
</dbReference>
<evidence type="ECO:0000256" key="8">
    <source>
        <dbReference type="ARBA" id="ARBA00023002"/>
    </source>
</evidence>
<dbReference type="InterPro" id="IPR013328">
    <property type="entry name" value="6PGD_dom2"/>
</dbReference>
<dbReference type="UniPathway" id="UPA00028">
    <property type="reaction ID" value="UER00004"/>
</dbReference>
<keyword evidence="6 11" id="KW-0566">Pantothenate biosynthesis</keyword>
<dbReference type="FunFam" id="1.10.1040.10:FF:000017">
    <property type="entry name" value="2-dehydropantoate 2-reductase"/>
    <property type="match status" value="1"/>
</dbReference>
<dbReference type="Pfam" id="PF08546">
    <property type="entry name" value="ApbA_C"/>
    <property type="match status" value="1"/>
</dbReference>
<dbReference type="NCBIfam" id="NF005094">
    <property type="entry name" value="PRK06522.2-5"/>
    <property type="match status" value="1"/>
</dbReference>
<dbReference type="InterPro" id="IPR051402">
    <property type="entry name" value="KPR-Related"/>
</dbReference>
<dbReference type="FunFam" id="3.40.50.720:FF:000307">
    <property type="entry name" value="2-dehydropantoate 2-reductase"/>
    <property type="match status" value="1"/>
</dbReference>
<sequence>MRILIVGAGATGGYFGGRLLESGRDVTFLVRPGRAASLARDGLMIRSSTGDVTLPAPPTVLATELHDAYDLVLLSCKAYDLQSVMEDIAPAVGPHSTILPLLNGMRHLDLLDTRFGPQRVLGGQCIIAATLDAAGVIQHLNTSHSLSFGERDGADSERIRTIAQTMADARFTPRASTTILQDMWDKWVFLATLAGITCLMRACVGDIAAAPGGTATTLRLLEDCLGVAEQADHRPNEGVLQRARHMLTEPGSTLTASMLRDLESGRVTEADHVIGDLIERAHGETPLLHIVYAHLKAYEARRAHTLKLP</sequence>
<keyword evidence="8 11" id="KW-0560">Oxidoreductase</keyword>
<dbReference type="EC" id="1.1.1.169" evidence="4 11"/>
<evidence type="ECO:0000259" key="13">
    <source>
        <dbReference type="Pfam" id="PF08546"/>
    </source>
</evidence>
<gene>
    <name evidence="14" type="ORF">DVJ77_09435</name>
</gene>
<feature type="domain" description="Ketopantoate reductase C-terminal" evidence="13">
    <location>
        <begin position="179"/>
        <end position="299"/>
    </location>
</feature>
<dbReference type="PANTHER" id="PTHR21708">
    <property type="entry name" value="PROBABLE 2-DEHYDROPANTOATE 2-REDUCTASE"/>
    <property type="match status" value="1"/>
</dbReference>
<dbReference type="InterPro" id="IPR003710">
    <property type="entry name" value="ApbA"/>
</dbReference>
<dbReference type="InterPro" id="IPR008927">
    <property type="entry name" value="6-PGluconate_DH-like_C_sf"/>
</dbReference>
<reference evidence="14 15" key="1">
    <citation type="submission" date="2018-07" db="EMBL/GenBank/DDBJ databases">
        <title>Dyella tabacisoli L4-6T, whole genome shotgun sequence.</title>
        <authorList>
            <person name="Zhou X.-K."/>
            <person name="Li W.-J."/>
            <person name="Duan Y.-Q."/>
        </authorList>
    </citation>
    <scope>NUCLEOTIDE SEQUENCE [LARGE SCALE GENOMIC DNA]</scope>
    <source>
        <strain evidence="14 15">L4-6</strain>
    </source>
</reference>
<evidence type="ECO:0000256" key="10">
    <source>
        <dbReference type="ARBA" id="ARBA00048793"/>
    </source>
</evidence>
<evidence type="ECO:0000256" key="1">
    <source>
        <dbReference type="ARBA" id="ARBA00002919"/>
    </source>
</evidence>
<feature type="domain" description="Ketopantoate reductase N-terminal" evidence="12">
    <location>
        <begin position="3"/>
        <end position="152"/>
    </location>
</feature>
<evidence type="ECO:0000256" key="6">
    <source>
        <dbReference type="ARBA" id="ARBA00022655"/>
    </source>
</evidence>
<dbReference type="PANTHER" id="PTHR21708:SF26">
    <property type="entry name" value="2-DEHYDROPANTOATE 2-REDUCTASE"/>
    <property type="match status" value="1"/>
</dbReference>
<evidence type="ECO:0000256" key="9">
    <source>
        <dbReference type="ARBA" id="ARBA00032024"/>
    </source>
</evidence>
<accession>A0A369UUI2</accession>
<comment type="function">
    <text evidence="1 11">Catalyzes the NADPH-dependent reduction of ketopantoate into pantoic acid.</text>
</comment>
<dbReference type="GO" id="GO:0005737">
    <property type="term" value="C:cytoplasm"/>
    <property type="evidence" value="ECO:0007669"/>
    <property type="project" value="TreeGrafter"/>
</dbReference>
<protein>
    <recommendedName>
        <fullName evidence="5 11">2-dehydropantoate 2-reductase</fullName>
        <ecNumber evidence="4 11">1.1.1.169</ecNumber>
    </recommendedName>
    <alternativeName>
        <fullName evidence="9 11">Ketopantoate reductase</fullName>
    </alternativeName>
</protein>